<evidence type="ECO:0008006" key="5">
    <source>
        <dbReference type="Google" id="ProtNLM"/>
    </source>
</evidence>
<protein>
    <recommendedName>
        <fullName evidence="5">DUF3311 domain-containing protein</fullName>
    </recommendedName>
</protein>
<comment type="caution">
    <text evidence="3">The sequence shown here is derived from an EMBL/GenBank/DDBJ whole genome shotgun (WGS) entry which is preliminary data.</text>
</comment>
<evidence type="ECO:0000313" key="4">
    <source>
        <dbReference type="Proteomes" id="UP001595846"/>
    </source>
</evidence>
<name>A0ABD5NRS7_9EURY</name>
<keyword evidence="2" id="KW-1133">Transmembrane helix</keyword>
<feature type="region of interest" description="Disordered" evidence="1">
    <location>
        <begin position="83"/>
        <end position="111"/>
    </location>
</feature>
<dbReference type="GeneID" id="73902399"/>
<dbReference type="EMBL" id="JBHSAQ010000013">
    <property type="protein sequence ID" value="MFC3959773.1"/>
    <property type="molecule type" value="Genomic_DNA"/>
</dbReference>
<dbReference type="Proteomes" id="UP001595846">
    <property type="component" value="Unassembled WGS sequence"/>
</dbReference>
<evidence type="ECO:0000256" key="2">
    <source>
        <dbReference type="SAM" id="Phobius"/>
    </source>
</evidence>
<dbReference type="RefSeq" id="WP_256533287.1">
    <property type="nucleotide sequence ID" value="NZ_CP101824.1"/>
</dbReference>
<evidence type="ECO:0000313" key="3">
    <source>
        <dbReference type="EMBL" id="MFC3959773.1"/>
    </source>
</evidence>
<gene>
    <name evidence="3" type="ORF">ACFOUR_15530</name>
</gene>
<sequence>MVRAIIPRKWEGKLAVALLVVAHAALAPPLISVADSASLVAGWAPLYLWTLFWGSVMGVVLLWAAKVDAWGISMDQVPPELRDETGVVGFNDTDRSDVTPPTADRTAGGDE</sequence>
<accession>A0ABD5NRS7</accession>
<evidence type="ECO:0000256" key="1">
    <source>
        <dbReference type="SAM" id="MobiDB-lite"/>
    </source>
</evidence>
<feature type="transmembrane region" description="Helical" evidence="2">
    <location>
        <begin position="46"/>
        <end position="65"/>
    </location>
</feature>
<dbReference type="AlphaFoldDB" id="A0ABD5NRS7"/>
<keyword evidence="2" id="KW-0812">Transmembrane</keyword>
<organism evidence="3 4">
    <name type="scientific">Halovivax cerinus</name>
    <dbReference type="NCBI Taxonomy" id="1487865"/>
    <lineage>
        <taxon>Archaea</taxon>
        <taxon>Methanobacteriati</taxon>
        <taxon>Methanobacteriota</taxon>
        <taxon>Stenosarchaea group</taxon>
        <taxon>Halobacteria</taxon>
        <taxon>Halobacteriales</taxon>
        <taxon>Natrialbaceae</taxon>
        <taxon>Halovivax</taxon>
    </lineage>
</organism>
<keyword evidence="2" id="KW-0472">Membrane</keyword>
<reference evidence="3 4" key="1">
    <citation type="journal article" date="2019" name="Int. J. Syst. Evol. Microbiol.">
        <title>The Global Catalogue of Microorganisms (GCM) 10K type strain sequencing project: providing services to taxonomists for standard genome sequencing and annotation.</title>
        <authorList>
            <consortium name="The Broad Institute Genomics Platform"/>
            <consortium name="The Broad Institute Genome Sequencing Center for Infectious Disease"/>
            <person name="Wu L."/>
            <person name="Ma J."/>
        </authorList>
    </citation>
    <scope>NUCLEOTIDE SEQUENCE [LARGE SCALE GENOMIC DNA]</scope>
    <source>
        <strain evidence="3 4">IBRC-M 10256</strain>
    </source>
</reference>
<proteinExistence type="predicted"/>
<keyword evidence="4" id="KW-1185">Reference proteome</keyword>